<dbReference type="GO" id="GO:0006402">
    <property type="term" value="P:mRNA catabolic process"/>
    <property type="evidence" value="ECO:0007669"/>
    <property type="project" value="InterPro"/>
</dbReference>
<evidence type="ECO:0000313" key="2">
    <source>
        <dbReference type="EMBL" id="AVP99322.1"/>
    </source>
</evidence>
<dbReference type="Pfam" id="PF02599">
    <property type="entry name" value="CsrA"/>
    <property type="match status" value="1"/>
</dbReference>
<dbReference type="InterPro" id="IPR003751">
    <property type="entry name" value="CsrA"/>
</dbReference>
<evidence type="ECO:0000313" key="3">
    <source>
        <dbReference type="Proteomes" id="UP000241074"/>
    </source>
</evidence>
<keyword evidence="3" id="KW-1185">Reference proteome</keyword>
<dbReference type="Gene3D" id="2.60.40.4380">
    <property type="entry name" value="Translational regulator CsrA"/>
    <property type="match status" value="1"/>
</dbReference>
<dbReference type="GO" id="GO:0003723">
    <property type="term" value="F:RNA binding"/>
    <property type="evidence" value="ECO:0007669"/>
    <property type="project" value="InterPro"/>
</dbReference>
<proteinExistence type="predicted"/>
<dbReference type="SUPFAM" id="SSF117130">
    <property type="entry name" value="CsrA-like"/>
    <property type="match status" value="1"/>
</dbReference>
<dbReference type="GO" id="GO:0006109">
    <property type="term" value="P:regulation of carbohydrate metabolic process"/>
    <property type="evidence" value="ECO:0007669"/>
    <property type="project" value="InterPro"/>
</dbReference>
<evidence type="ECO:0000256" key="1">
    <source>
        <dbReference type="ARBA" id="ARBA00023159"/>
    </source>
</evidence>
<protein>
    <recommendedName>
        <fullName evidence="4">Carbon storage regulator</fullName>
    </recommendedName>
</protein>
<dbReference type="EMBL" id="CP027860">
    <property type="protein sequence ID" value="AVP99322.1"/>
    <property type="molecule type" value="Genomic_DNA"/>
</dbReference>
<dbReference type="Proteomes" id="UP000241074">
    <property type="component" value="Chromosome"/>
</dbReference>
<name>A0A2P1PWV5_9GAMM</name>
<sequence length="68" mass="7867">MKPSFPLLLERKAMLIVKRRLEEVVLIQPEHDAEIRIKILRITEFGVELGITAPRSTVVQRLETETKS</sequence>
<evidence type="ECO:0008006" key="4">
    <source>
        <dbReference type="Google" id="ProtNLM"/>
    </source>
</evidence>
<accession>A0A2P1PWV5</accession>
<dbReference type="KEGG" id="xba:C7S18_20055"/>
<reference evidence="2 3" key="1">
    <citation type="submission" date="2018-03" db="EMBL/GenBank/DDBJ databases">
        <title>Ahniella affigens gen. nov., sp. nov., a gammaproteobacterium isolated from sandy soil near a stream.</title>
        <authorList>
            <person name="Ko Y."/>
            <person name="Kim J.-H."/>
        </authorList>
    </citation>
    <scope>NUCLEOTIDE SEQUENCE [LARGE SCALE GENOMIC DNA]</scope>
    <source>
        <strain evidence="2 3">D13</strain>
    </source>
</reference>
<keyword evidence="1" id="KW-0010">Activator</keyword>
<gene>
    <name evidence="2" type="ORF">C7S18_20055</name>
</gene>
<reference evidence="2 3" key="2">
    <citation type="submission" date="2018-03" db="EMBL/GenBank/DDBJ databases">
        <authorList>
            <person name="Keele B.F."/>
        </authorList>
    </citation>
    <scope>NUCLEOTIDE SEQUENCE [LARGE SCALE GENOMIC DNA]</scope>
    <source>
        <strain evidence="2 3">D13</strain>
    </source>
</reference>
<dbReference type="AlphaFoldDB" id="A0A2P1PWV5"/>
<organism evidence="2 3">
    <name type="scientific">Ahniella affigens</name>
    <dbReference type="NCBI Taxonomy" id="2021234"/>
    <lineage>
        <taxon>Bacteria</taxon>
        <taxon>Pseudomonadati</taxon>
        <taxon>Pseudomonadota</taxon>
        <taxon>Gammaproteobacteria</taxon>
        <taxon>Lysobacterales</taxon>
        <taxon>Rhodanobacteraceae</taxon>
        <taxon>Ahniella</taxon>
    </lineage>
</organism>
<dbReference type="InterPro" id="IPR036107">
    <property type="entry name" value="CsrA_sf"/>
</dbReference>